<evidence type="ECO:0000313" key="2">
    <source>
        <dbReference type="EMBL" id="CAL56097.1"/>
    </source>
</evidence>
<dbReference type="AlphaFoldDB" id="Q010D5"/>
<dbReference type="Proteomes" id="UP000195557">
    <property type="component" value="Unassembled WGS sequence"/>
</dbReference>
<dbReference type="OMA" id="FHCDEVV"/>
<evidence type="ECO:0000256" key="1">
    <source>
        <dbReference type="ARBA" id="ARBA00010105"/>
    </source>
</evidence>
<dbReference type="GO" id="GO:0005737">
    <property type="term" value="C:cytoplasm"/>
    <property type="evidence" value="ECO:0007669"/>
    <property type="project" value="TreeGrafter"/>
</dbReference>
<evidence type="ECO:0000313" key="3">
    <source>
        <dbReference type="EMBL" id="OUS43369.1"/>
    </source>
</evidence>
<dbReference type="KEGG" id="ota:OT_ostta10g01380"/>
<dbReference type="GO" id="GO:0016787">
    <property type="term" value="F:hydrolase activity"/>
    <property type="evidence" value="ECO:0007669"/>
    <property type="project" value="UniProtKB-KW"/>
</dbReference>
<sequence>MATSEDGSKRQTMRRTIATHDGAFHCDEALGCHLLRKTTTFRDATIDRSRDAARHALADVVIDVGATYDHEKRLYDHHQREFTETFGRGFETKLSSAGLVYKHYGEEIVRDVLSRGGKVPDTKTVDKIYLKMYEEFIESVDGNDNGVNMYDTDAKAKYKENTSLPHRVKRLNPAWDEPFTPEKQMEQFEKAVALTGAEFDDMLEYYAHKWLPARAHVESALDKAKSVHESGEILLLETFCPWKEHLYEIEAERGVTPLPKFILWQDSKGYRVSTIPVTASSFEFRKGLPTAWRGVRDDALSELSGIPGCVFIHAAGFIGGNDTYEGALAMAVAGLNLD</sequence>
<dbReference type="PANTHER" id="PTHR11215">
    <property type="entry name" value="METAL DEPENDENT HYDROLASE - RELATED"/>
    <property type="match status" value="1"/>
</dbReference>
<proteinExistence type="inferred from homology"/>
<dbReference type="Pfam" id="PF03690">
    <property type="entry name" value="MYG1_exonuc"/>
    <property type="match status" value="1"/>
</dbReference>
<dbReference type="GO" id="GO:0005634">
    <property type="term" value="C:nucleus"/>
    <property type="evidence" value="ECO:0007669"/>
    <property type="project" value="TreeGrafter"/>
</dbReference>
<dbReference type="STRING" id="70448.Q010D5"/>
<evidence type="ECO:0000313" key="4">
    <source>
        <dbReference type="Proteomes" id="UP000009170"/>
    </source>
</evidence>
<dbReference type="GeneID" id="9832304"/>
<accession>A0A1Y5I1I5</accession>
<dbReference type="EMBL" id="CAID01000010">
    <property type="protein sequence ID" value="CAL56097.1"/>
    <property type="molecule type" value="Genomic_DNA"/>
</dbReference>
<dbReference type="EMBL" id="KZ155832">
    <property type="protein sequence ID" value="OUS43369.1"/>
    <property type="molecule type" value="Genomic_DNA"/>
</dbReference>
<dbReference type="InterPro" id="IPR003226">
    <property type="entry name" value="MYG1_exonuclease"/>
</dbReference>
<gene>
    <name evidence="3" type="ORF">BE221DRAFT_194795</name>
    <name evidence="2" type="ORF">OT_ostta10g01380</name>
</gene>
<dbReference type="OrthoDB" id="10265310at2759"/>
<keyword evidence="4" id="KW-1185">Reference proteome</keyword>
<reference evidence="2 4" key="1">
    <citation type="journal article" date="2006" name="Proc. Natl. Acad. Sci. U.S.A.">
        <title>Genome analysis of the smallest free-living eukaryote Ostreococcus tauri unveils many unique features.</title>
        <authorList>
            <person name="Derelle E."/>
            <person name="Ferraz C."/>
            <person name="Rombauts S."/>
            <person name="Rouze P."/>
            <person name="Worden A.Z."/>
            <person name="Robbens S."/>
            <person name="Partensky F."/>
            <person name="Degroeve S."/>
            <person name="Echeynie S."/>
            <person name="Cooke R."/>
            <person name="Saeys Y."/>
            <person name="Wuyts J."/>
            <person name="Jabbari K."/>
            <person name="Bowler C."/>
            <person name="Panaud O."/>
            <person name="Piegu B."/>
            <person name="Ball S.G."/>
            <person name="Ral J.-P."/>
            <person name="Bouget F.-Y."/>
            <person name="Piganeau G."/>
            <person name="De Baets B."/>
            <person name="Picard A."/>
            <person name="Delseny M."/>
            <person name="Demaille J."/>
            <person name="Van de Peer Y."/>
            <person name="Moreau H."/>
        </authorList>
    </citation>
    <scope>NUCLEOTIDE SEQUENCE [LARGE SCALE GENOMIC DNA]</scope>
    <source>
        <strain evidence="2 4">OTTH0595</strain>
    </source>
</reference>
<accession>Q010D5</accession>
<accession>A0A454XUF1</accession>
<reference evidence="2" key="2">
    <citation type="journal article" date="2014" name="BMC Genomics">
        <title>An improved genome of the model marine alga Ostreococcus tauri unfolds by assessing Illumina de novo assemblies.</title>
        <authorList>
            <person name="Blanc-Mathieu R."/>
            <person name="Verhelst B."/>
            <person name="Derelle E."/>
            <person name="Rombauts S."/>
            <person name="Bouget F.Y."/>
            <person name="Carre I."/>
            <person name="Chateau A."/>
            <person name="Eyre-Walker A."/>
            <person name="Grimsley N."/>
            <person name="Moreau H."/>
            <person name="Piegu B."/>
            <person name="Rivals E."/>
            <person name="Schackwitz W."/>
            <person name="Van de Peer Y."/>
            <person name="Piganeau G."/>
        </authorList>
    </citation>
    <scope>NUCLEOTIDE SEQUENCE</scope>
    <source>
        <strain evidence="2">RCC4221</strain>
    </source>
</reference>
<dbReference type="PANTHER" id="PTHR11215:SF1">
    <property type="entry name" value="MYG1 EXONUCLEASE"/>
    <property type="match status" value="1"/>
</dbReference>
<keyword evidence="2" id="KW-0378">Hydrolase</keyword>
<protein>
    <submittedName>
        <fullName evidence="2">Metal-dependent protein hydrolase</fullName>
    </submittedName>
</protein>
<dbReference type="InParanoid" id="Q010D5"/>
<dbReference type="FunCoup" id="Q010D5">
    <property type="interactions" value="1963"/>
</dbReference>
<dbReference type="RefSeq" id="XP_003081573.1">
    <property type="nucleotide sequence ID" value="XM_003081525.1"/>
</dbReference>
<comment type="similarity">
    <text evidence="1">Belongs to the MYG1 family.</text>
</comment>
<reference evidence="3" key="3">
    <citation type="submission" date="2017-04" db="EMBL/GenBank/DDBJ databases">
        <title>Population genomics of picophytoplankton unveils novel chromosome hypervariability.</title>
        <authorList>
            <consortium name="DOE Joint Genome Institute"/>
            <person name="Blanc-Mathieu R."/>
            <person name="Krasovec M."/>
            <person name="Hebrard M."/>
            <person name="Yau S."/>
            <person name="Desgranges E."/>
            <person name="Martin J."/>
            <person name="Schackwitz W."/>
            <person name="Kuo A."/>
            <person name="Salin G."/>
            <person name="Donnadieu C."/>
            <person name="Desdevises Y."/>
            <person name="Sanchez-Ferandin S."/>
            <person name="Moreau H."/>
            <person name="Rivals E."/>
            <person name="Grigoriev I.V."/>
            <person name="Grimsley N."/>
            <person name="Eyre-Walker A."/>
            <person name="Piganeau G."/>
        </authorList>
    </citation>
    <scope>NUCLEOTIDE SEQUENCE [LARGE SCALE GENOMIC DNA]</scope>
    <source>
        <strain evidence="3">RCC 1115</strain>
    </source>
</reference>
<name>Q010D5_OSTTA</name>
<dbReference type="Proteomes" id="UP000009170">
    <property type="component" value="Unassembled WGS sequence"/>
</dbReference>
<organism evidence="2 4">
    <name type="scientific">Ostreococcus tauri</name>
    <name type="common">Marine green alga</name>
    <dbReference type="NCBI Taxonomy" id="70448"/>
    <lineage>
        <taxon>Eukaryota</taxon>
        <taxon>Viridiplantae</taxon>
        <taxon>Chlorophyta</taxon>
        <taxon>Mamiellophyceae</taxon>
        <taxon>Mamiellales</taxon>
        <taxon>Bathycoccaceae</taxon>
        <taxon>Ostreococcus</taxon>
    </lineage>
</organism>